<dbReference type="InterPro" id="IPR053728">
    <property type="entry name" value="Alginate_Permeability_Chnl"/>
</dbReference>
<evidence type="ECO:0000256" key="1">
    <source>
        <dbReference type="SAM" id="SignalP"/>
    </source>
</evidence>
<organism evidence="2 3">
    <name type="scientific">candidate division NPL-UPA2 bacterium Unc8</name>
    <dbReference type="NCBI Taxonomy" id="1980939"/>
    <lineage>
        <taxon>Bacteria</taxon>
    </lineage>
</organism>
<accession>A0A399FUB0</accession>
<feature type="chain" id="PRO_5017262993" description="Alginate export domain-containing protein" evidence="1">
    <location>
        <begin position="22"/>
        <end position="454"/>
    </location>
</feature>
<feature type="signal peptide" evidence="1">
    <location>
        <begin position="1"/>
        <end position="21"/>
    </location>
</feature>
<proteinExistence type="predicted"/>
<keyword evidence="1" id="KW-0732">Signal</keyword>
<dbReference type="SUPFAM" id="SSF56935">
    <property type="entry name" value="Porins"/>
    <property type="match status" value="1"/>
</dbReference>
<dbReference type="Proteomes" id="UP000266287">
    <property type="component" value="Unassembled WGS sequence"/>
</dbReference>
<dbReference type="AlphaFoldDB" id="A0A399FUB0"/>
<dbReference type="EMBL" id="NDHY01000015">
    <property type="protein sequence ID" value="RIH99663.1"/>
    <property type="molecule type" value="Genomic_DNA"/>
</dbReference>
<comment type="caution">
    <text evidence="2">The sequence shown here is derived from an EMBL/GenBank/DDBJ whole genome shotgun (WGS) entry which is preliminary data.</text>
</comment>
<gene>
    <name evidence="2" type="ORF">B9J77_04870</name>
</gene>
<name>A0A399FUB0_UNCN2</name>
<reference evidence="2 3" key="1">
    <citation type="submission" date="2018-08" db="EMBL/GenBank/DDBJ databases">
        <title>Draft genome of candidate division NPL-UPA2 bacterium Unc8 that adapted to ultra-basic serpentinizing groundwater.</title>
        <authorList>
            <person name="Ishii S."/>
            <person name="Suzuki S."/>
            <person name="Nealson K.H."/>
        </authorList>
    </citation>
    <scope>NUCLEOTIDE SEQUENCE [LARGE SCALE GENOMIC DNA]</scope>
    <source>
        <strain evidence="2">Unc8</strain>
    </source>
</reference>
<sequence>MKYLMIFALVCGLGLAATAEAKEVPVAPARVPVAPARVPVAPAKEVWVPPVEEVADEVDIKIGGAVRVRHLNWSDMFFGASTGTGTGRENEAWLETRTRLLMEADLANDVVVVARLSNERAWGGPVAREFDVLLDWAYITMANVAGQPIDLIIGRQPIALGDSMQIDDDFDAVRLSIPFEPVVVDAFFAKIADARMGRLVPDDDLMGFHVVYEHPEPAITVNMGYYELIDRKTAPAVDDRIRSMAISGSGNLLGLVGDIPGIGGLGIGDIGLLVSGGMIFQTGDVTIRGTPVGLDADALYFEIGAAMDMGAVSLRWASLSGDDPATPRTDEAFRPMFKDVDFGTVVVNEIKDDAFLAARVGALNTNLNLWGLGFKASPMPGVGVSLNYIDFTRDAVAPRASDDVGTELNFGVRYALTEVVTLDFTMGRFAPGAALAALGTKTAHLTRIGAELSF</sequence>
<dbReference type="Gene3D" id="2.40.160.100">
    <property type="match status" value="1"/>
</dbReference>
<protein>
    <recommendedName>
        <fullName evidence="4">Alginate export domain-containing protein</fullName>
    </recommendedName>
</protein>
<evidence type="ECO:0000313" key="2">
    <source>
        <dbReference type="EMBL" id="RIH99663.1"/>
    </source>
</evidence>
<evidence type="ECO:0000313" key="3">
    <source>
        <dbReference type="Proteomes" id="UP000266287"/>
    </source>
</evidence>
<evidence type="ECO:0008006" key="4">
    <source>
        <dbReference type="Google" id="ProtNLM"/>
    </source>
</evidence>